<dbReference type="InterPro" id="IPR029052">
    <property type="entry name" value="Metallo-depent_PP-like"/>
</dbReference>
<sequence length="455" mass="52451">MENQKCTQPIYRLIMIFNPLKLPSYKGLKWITTDLPRKAQNWPLGKVHSSAKDQSSPAGLAEQLQQSLLDHPWVWPKTPVLFFSDLHADADAFIASLVASGGIKKTGPFDQQFKLTHTGRKARFVIGGDCFDKGPSNLRLLRCLRLLIDSGAKVHILAGNHDIRVKLGIHAVNLNKDLKSEHFFIRMGAKAIPFLKEIQQEYLQGKHALKHIPDEQECRKRLYPSESWFKTFPEAAKNLLSDKIINKETKRLREKINEFEHDLQKAGMDIRIAYAAAIKWQELFLDKDGEFYWYFKKMRLVLHKGSFLYVHAGIDDSIAHMIHKKGVNYLNQQFKKHLHDEIFDFYYGPLANTIRTKYRDVDMPMTRQGNKMLREKGIYAIVHGHKNLRYGQRIMLRKGMVNFECDASVDRHTRKKEKIGTLSGHGAAVTIFQPQGRVLGISTDYPYIKLFQSPV</sequence>
<organism evidence="2 3">
    <name type="scientific">Methyloprofundus sedimenti</name>
    <dbReference type="NCBI Taxonomy" id="1420851"/>
    <lineage>
        <taxon>Bacteria</taxon>
        <taxon>Pseudomonadati</taxon>
        <taxon>Pseudomonadota</taxon>
        <taxon>Gammaproteobacteria</taxon>
        <taxon>Methylococcales</taxon>
        <taxon>Methylococcaceae</taxon>
        <taxon>Methyloprofundus</taxon>
    </lineage>
</organism>
<dbReference type="PANTHER" id="PTHR46546:SF4">
    <property type="entry name" value="SHEWANELLA-LIKE PROTEIN PHOSPHATASE 1"/>
    <property type="match status" value="1"/>
</dbReference>
<dbReference type="OrthoDB" id="7330247at2"/>
<dbReference type="EMBL" id="LPUF01000001">
    <property type="protein sequence ID" value="OQK18399.1"/>
    <property type="molecule type" value="Genomic_DNA"/>
</dbReference>
<accession>A0A1V8MA10</accession>
<evidence type="ECO:0000313" key="2">
    <source>
        <dbReference type="EMBL" id="OQK18399.1"/>
    </source>
</evidence>
<dbReference type="Gene3D" id="3.60.21.10">
    <property type="match status" value="1"/>
</dbReference>
<dbReference type="PANTHER" id="PTHR46546">
    <property type="entry name" value="SHEWANELLA-LIKE PROTEIN PHOSPHATASE 1"/>
    <property type="match status" value="1"/>
</dbReference>
<comment type="caution">
    <text evidence="2">The sequence shown here is derived from an EMBL/GenBank/DDBJ whole genome shotgun (WGS) entry which is preliminary data.</text>
</comment>
<dbReference type="AlphaFoldDB" id="A0A1V8MA10"/>
<dbReference type="Proteomes" id="UP000191980">
    <property type="component" value="Unassembled WGS sequence"/>
</dbReference>
<dbReference type="GO" id="GO:0016787">
    <property type="term" value="F:hydrolase activity"/>
    <property type="evidence" value="ECO:0007669"/>
    <property type="project" value="InterPro"/>
</dbReference>
<dbReference type="Pfam" id="PF00149">
    <property type="entry name" value="Metallophos"/>
    <property type="match status" value="1"/>
</dbReference>
<evidence type="ECO:0000313" key="3">
    <source>
        <dbReference type="Proteomes" id="UP000191980"/>
    </source>
</evidence>
<dbReference type="CDD" id="cd00838">
    <property type="entry name" value="MPP_superfamily"/>
    <property type="match status" value="1"/>
</dbReference>
<proteinExistence type="predicted"/>
<evidence type="ECO:0000259" key="1">
    <source>
        <dbReference type="Pfam" id="PF00149"/>
    </source>
</evidence>
<gene>
    <name evidence="2" type="ORF">AU255_11450</name>
</gene>
<reference evidence="2 3" key="1">
    <citation type="submission" date="2015-12" db="EMBL/GenBank/DDBJ databases">
        <authorList>
            <person name="Shamseldin A."/>
            <person name="Moawad H."/>
            <person name="Abd El-Rahim W.M."/>
            <person name="Sadowsky M.J."/>
        </authorList>
    </citation>
    <scope>NUCLEOTIDE SEQUENCE [LARGE SCALE GENOMIC DNA]</scope>
    <source>
        <strain evidence="2 3">WF1</strain>
    </source>
</reference>
<dbReference type="InterPro" id="IPR004843">
    <property type="entry name" value="Calcineurin-like_PHP"/>
</dbReference>
<dbReference type="SUPFAM" id="SSF56300">
    <property type="entry name" value="Metallo-dependent phosphatases"/>
    <property type="match status" value="1"/>
</dbReference>
<feature type="domain" description="Calcineurin-like phosphoesterase" evidence="1">
    <location>
        <begin position="79"/>
        <end position="175"/>
    </location>
</feature>
<dbReference type="RefSeq" id="WP_080523001.1">
    <property type="nucleotide sequence ID" value="NZ_LPUF01000001.1"/>
</dbReference>
<protein>
    <recommendedName>
        <fullName evidence="1">Calcineurin-like phosphoesterase domain-containing protein</fullName>
    </recommendedName>
</protein>
<name>A0A1V8MA10_9GAMM</name>
<keyword evidence="3" id="KW-1185">Reference proteome</keyword>
<dbReference type="STRING" id="1420851.AU255_11450"/>